<organism evidence="3 4">
    <name type="scientific">Sphingomonas jejuensis</name>
    <dbReference type="NCBI Taxonomy" id="904715"/>
    <lineage>
        <taxon>Bacteria</taxon>
        <taxon>Pseudomonadati</taxon>
        <taxon>Pseudomonadota</taxon>
        <taxon>Alphaproteobacteria</taxon>
        <taxon>Sphingomonadales</taxon>
        <taxon>Sphingomonadaceae</taxon>
        <taxon>Sphingomonas</taxon>
    </lineage>
</organism>
<feature type="domain" description="AMP-dependent synthetase/ligase" evidence="1">
    <location>
        <begin position="17"/>
        <end position="358"/>
    </location>
</feature>
<sequence>MIAAGAATGTTVYAMVRARAESGPDRPALTGEGMTLTYRALIARVDAVAADLARRGIRRGDRVAVLSENRVSYTLVQLAAARLGAIVACQNWRLSPPELRHCIALVDPALMIASDRYRALAEGCWAGEVLPIDAMGADGDSPAAAEPEDPLLIIYTSGTTGLPKAAAISHRAEVARMCATRLDIGITADDGYISWAPMFHMGGTEHLLAVLMSGGHGFVVDGFDADAICDIVAAHPIGWLMLVPATIAPVVERLRARGIRPRRLRAVGCMADLVPGQELAAITRATDTPYLDSFGATETGMGPLSAGRVPVGMAPAALPKQLSPLAELRLVGPDGRDVPDGEVGEAWTRGPTLFSGYWNAPEATAASFAEGGWYRMGDLFRRGPDGYHFVGRSKYLIKSGGENIYPAEIERVLLDDARVIDAVAVRAADPRWGEVVAAVIARRDPSLDEAEVERLCRASLAGYKRPRIVLFVENDDLPRNVSGKIMREAVESLVVARTA</sequence>
<dbReference type="InterPro" id="IPR045851">
    <property type="entry name" value="AMP-bd_C_sf"/>
</dbReference>
<dbReference type="Pfam" id="PF13193">
    <property type="entry name" value="AMP-binding_C"/>
    <property type="match status" value="1"/>
</dbReference>
<dbReference type="PANTHER" id="PTHR43201:SF32">
    <property type="entry name" value="2-SUCCINYLBENZOATE--COA LIGASE, CHLOROPLASTIC_PEROXISOMAL"/>
    <property type="match status" value="1"/>
</dbReference>
<gene>
    <name evidence="3" type="ORF">GGR88_000367</name>
</gene>
<dbReference type="InterPro" id="IPR020845">
    <property type="entry name" value="AMP-binding_CS"/>
</dbReference>
<evidence type="ECO:0000259" key="2">
    <source>
        <dbReference type="Pfam" id="PF13193"/>
    </source>
</evidence>
<name>A0ABX0XHT6_9SPHN</name>
<dbReference type="PANTHER" id="PTHR43201">
    <property type="entry name" value="ACYL-COA SYNTHETASE"/>
    <property type="match status" value="1"/>
</dbReference>
<dbReference type="Gene3D" id="3.40.50.12780">
    <property type="entry name" value="N-terminal domain of ligase-like"/>
    <property type="match status" value="1"/>
</dbReference>
<dbReference type="Proteomes" id="UP000734218">
    <property type="component" value="Unassembled WGS sequence"/>
</dbReference>
<evidence type="ECO:0000259" key="1">
    <source>
        <dbReference type="Pfam" id="PF00501"/>
    </source>
</evidence>
<keyword evidence="3" id="KW-0436">Ligase</keyword>
<dbReference type="RefSeq" id="WP_167952411.1">
    <property type="nucleotide sequence ID" value="NZ_JAATJE010000001.1"/>
</dbReference>
<dbReference type="Pfam" id="PF00501">
    <property type="entry name" value="AMP-binding"/>
    <property type="match status" value="1"/>
</dbReference>
<dbReference type="EMBL" id="JAATJE010000001">
    <property type="protein sequence ID" value="NJC32893.1"/>
    <property type="molecule type" value="Genomic_DNA"/>
</dbReference>
<dbReference type="Gene3D" id="3.30.300.30">
    <property type="match status" value="1"/>
</dbReference>
<dbReference type="InterPro" id="IPR042099">
    <property type="entry name" value="ANL_N_sf"/>
</dbReference>
<dbReference type="SUPFAM" id="SSF56801">
    <property type="entry name" value="Acetyl-CoA synthetase-like"/>
    <property type="match status" value="1"/>
</dbReference>
<keyword evidence="4" id="KW-1185">Reference proteome</keyword>
<comment type="caution">
    <text evidence="3">The sequence shown here is derived from an EMBL/GenBank/DDBJ whole genome shotgun (WGS) entry which is preliminary data.</text>
</comment>
<proteinExistence type="predicted"/>
<dbReference type="GO" id="GO:0016874">
    <property type="term" value="F:ligase activity"/>
    <property type="evidence" value="ECO:0007669"/>
    <property type="project" value="UniProtKB-KW"/>
</dbReference>
<dbReference type="EC" id="6.2.1.-" evidence="3"/>
<evidence type="ECO:0000313" key="3">
    <source>
        <dbReference type="EMBL" id="NJC32893.1"/>
    </source>
</evidence>
<dbReference type="InterPro" id="IPR000873">
    <property type="entry name" value="AMP-dep_synth/lig_dom"/>
</dbReference>
<dbReference type="PROSITE" id="PS00455">
    <property type="entry name" value="AMP_BINDING"/>
    <property type="match status" value="1"/>
</dbReference>
<evidence type="ECO:0000313" key="4">
    <source>
        <dbReference type="Proteomes" id="UP000734218"/>
    </source>
</evidence>
<accession>A0ABX0XHT6</accession>
<reference evidence="3 4" key="1">
    <citation type="submission" date="2020-03" db="EMBL/GenBank/DDBJ databases">
        <title>Genomic Encyclopedia of Type Strains, Phase IV (KMG-IV): sequencing the most valuable type-strain genomes for metagenomic binning, comparative biology and taxonomic classification.</title>
        <authorList>
            <person name="Goeker M."/>
        </authorList>
    </citation>
    <scope>NUCLEOTIDE SEQUENCE [LARGE SCALE GENOMIC DNA]</scope>
    <source>
        <strain evidence="3 4">DSM 27651</strain>
    </source>
</reference>
<protein>
    <submittedName>
        <fullName evidence="3">Fatty-acyl-CoA synthase</fullName>
        <ecNumber evidence="3">6.2.1.-</ecNumber>
    </submittedName>
</protein>
<dbReference type="InterPro" id="IPR025110">
    <property type="entry name" value="AMP-bd_C"/>
</dbReference>
<feature type="domain" description="AMP-binding enzyme C-terminal" evidence="2">
    <location>
        <begin position="408"/>
        <end position="484"/>
    </location>
</feature>